<comment type="caution">
    <text evidence="4">The sequence shown here is derived from an EMBL/GenBank/DDBJ whole genome shotgun (WGS) entry which is preliminary data.</text>
</comment>
<protein>
    <recommendedName>
        <fullName evidence="3">DUF6821 domain-containing protein</fullName>
    </recommendedName>
</protein>
<dbReference type="PANTHER" id="PTHR33646:SF6">
    <property type="entry name" value="TRANSMEMBRANE PROTEIN"/>
    <property type="match status" value="1"/>
</dbReference>
<dbReference type="Pfam" id="PF20705">
    <property type="entry name" value="DUF6821"/>
    <property type="match status" value="1"/>
</dbReference>
<keyword evidence="2" id="KW-0472">Membrane</keyword>
<dbReference type="InterPro" id="IPR045883">
    <property type="entry name" value="At4g13530-like"/>
</dbReference>
<evidence type="ECO:0000313" key="4">
    <source>
        <dbReference type="EMBL" id="KAK1288294.1"/>
    </source>
</evidence>
<feature type="domain" description="DUF6821" evidence="3">
    <location>
        <begin position="242"/>
        <end position="316"/>
    </location>
</feature>
<organism evidence="4 5">
    <name type="scientific">Acorus calamus</name>
    <name type="common">Sweet flag</name>
    <dbReference type="NCBI Taxonomy" id="4465"/>
    <lineage>
        <taxon>Eukaryota</taxon>
        <taxon>Viridiplantae</taxon>
        <taxon>Streptophyta</taxon>
        <taxon>Embryophyta</taxon>
        <taxon>Tracheophyta</taxon>
        <taxon>Spermatophyta</taxon>
        <taxon>Magnoliopsida</taxon>
        <taxon>Liliopsida</taxon>
        <taxon>Acoraceae</taxon>
        <taxon>Acorus</taxon>
    </lineage>
</organism>
<accession>A0AAV9CI19</accession>
<keyword evidence="5" id="KW-1185">Reference proteome</keyword>
<reference evidence="4" key="1">
    <citation type="journal article" date="2023" name="Nat. Commun.">
        <title>Diploid and tetraploid genomes of Acorus and the evolution of monocots.</title>
        <authorList>
            <person name="Ma L."/>
            <person name="Liu K.W."/>
            <person name="Li Z."/>
            <person name="Hsiao Y.Y."/>
            <person name="Qi Y."/>
            <person name="Fu T."/>
            <person name="Tang G.D."/>
            <person name="Zhang D."/>
            <person name="Sun W.H."/>
            <person name="Liu D.K."/>
            <person name="Li Y."/>
            <person name="Chen G.Z."/>
            <person name="Liu X.D."/>
            <person name="Liao X.Y."/>
            <person name="Jiang Y.T."/>
            <person name="Yu X."/>
            <person name="Hao Y."/>
            <person name="Huang J."/>
            <person name="Zhao X.W."/>
            <person name="Ke S."/>
            <person name="Chen Y.Y."/>
            <person name="Wu W.L."/>
            <person name="Hsu J.L."/>
            <person name="Lin Y.F."/>
            <person name="Huang M.D."/>
            <person name="Li C.Y."/>
            <person name="Huang L."/>
            <person name="Wang Z.W."/>
            <person name="Zhao X."/>
            <person name="Zhong W.Y."/>
            <person name="Peng D.H."/>
            <person name="Ahmad S."/>
            <person name="Lan S."/>
            <person name="Zhang J.S."/>
            <person name="Tsai W.C."/>
            <person name="Van de Peer Y."/>
            <person name="Liu Z.J."/>
        </authorList>
    </citation>
    <scope>NUCLEOTIDE SEQUENCE</scope>
    <source>
        <strain evidence="4">CP</strain>
    </source>
</reference>
<proteinExistence type="predicted"/>
<gene>
    <name evidence="4" type="ORF">QJS10_CPB19g00247</name>
</gene>
<dbReference type="EMBL" id="JAUJYO010000019">
    <property type="protein sequence ID" value="KAK1288294.1"/>
    <property type="molecule type" value="Genomic_DNA"/>
</dbReference>
<feature type="transmembrane region" description="Helical" evidence="2">
    <location>
        <begin position="245"/>
        <end position="265"/>
    </location>
</feature>
<keyword evidence="2" id="KW-1133">Transmembrane helix</keyword>
<dbReference type="AlphaFoldDB" id="A0AAV9CI19"/>
<feature type="region of interest" description="Disordered" evidence="1">
    <location>
        <begin position="1"/>
        <end position="34"/>
    </location>
</feature>
<dbReference type="Proteomes" id="UP001180020">
    <property type="component" value="Unassembled WGS sequence"/>
</dbReference>
<evidence type="ECO:0000256" key="2">
    <source>
        <dbReference type="SAM" id="Phobius"/>
    </source>
</evidence>
<dbReference type="PANTHER" id="PTHR33646">
    <property type="entry name" value="GB|AAF00631.1"/>
    <property type="match status" value="1"/>
</dbReference>
<sequence length="326" mass="34912">MEEDWEVLQTPSSPPPNPNLTAPDDSTFDPIDAASDGAIRSDYFALDAVAARLARSQTPPHEEDEEVESDNPSWVDPNPDFIEGRRGSDEKVAGFWSDSSADDSIGSKSDVFSGKEGVGLEEEVVVSEAEERLESGVFCGKEGVGLEGEVKSEVGSEVIAGEGAVYEAAEGSESGVFSGKGDVGLEEEVKMEVGSGGIAEEGAVFEAGVSAVRAVSEAGEGKKGVVWWKLPFEMLRFCAFRVKPVWSFSIAAAVIGLAMLGRRLYRMKSKSRSIAVKVTVDDKKVSQFMVRAARLNEAFSVVRRVPIVRAQLPAGGVTPWPVMSMR</sequence>
<reference evidence="4" key="2">
    <citation type="submission" date="2023-06" db="EMBL/GenBank/DDBJ databases">
        <authorList>
            <person name="Ma L."/>
            <person name="Liu K.-W."/>
            <person name="Li Z."/>
            <person name="Hsiao Y.-Y."/>
            <person name="Qi Y."/>
            <person name="Fu T."/>
            <person name="Tang G."/>
            <person name="Zhang D."/>
            <person name="Sun W.-H."/>
            <person name="Liu D.-K."/>
            <person name="Li Y."/>
            <person name="Chen G.-Z."/>
            <person name="Liu X.-D."/>
            <person name="Liao X.-Y."/>
            <person name="Jiang Y.-T."/>
            <person name="Yu X."/>
            <person name="Hao Y."/>
            <person name="Huang J."/>
            <person name="Zhao X.-W."/>
            <person name="Ke S."/>
            <person name="Chen Y.-Y."/>
            <person name="Wu W.-L."/>
            <person name="Hsu J.-L."/>
            <person name="Lin Y.-F."/>
            <person name="Huang M.-D."/>
            <person name="Li C.-Y."/>
            <person name="Huang L."/>
            <person name="Wang Z.-W."/>
            <person name="Zhao X."/>
            <person name="Zhong W.-Y."/>
            <person name="Peng D.-H."/>
            <person name="Ahmad S."/>
            <person name="Lan S."/>
            <person name="Zhang J.-S."/>
            <person name="Tsai W.-C."/>
            <person name="Van De Peer Y."/>
            <person name="Liu Z.-J."/>
        </authorList>
    </citation>
    <scope>NUCLEOTIDE SEQUENCE</scope>
    <source>
        <strain evidence="4">CP</strain>
        <tissue evidence="4">Leaves</tissue>
    </source>
</reference>
<keyword evidence="2" id="KW-0812">Transmembrane</keyword>
<evidence type="ECO:0000313" key="5">
    <source>
        <dbReference type="Proteomes" id="UP001180020"/>
    </source>
</evidence>
<name>A0AAV9CI19_ACOCL</name>
<feature type="region of interest" description="Disordered" evidence="1">
    <location>
        <begin position="54"/>
        <end position="85"/>
    </location>
</feature>
<dbReference type="InterPro" id="IPR049224">
    <property type="entry name" value="DUF6821"/>
</dbReference>
<evidence type="ECO:0000259" key="3">
    <source>
        <dbReference type="Pfam" id="PF20705"/>
    </source>
</evidence>
<evidence type="ECO:0000256" key="1">
    <source>
        <dbReference type="SAM" id="MobiDB-lite"/>
    </source>
</evidence>